<protein>
    <recommendedName>
        <fullName evidence="10">Autoinducer 2 import system permease protein LsrD</fullName>
    </recommendedName>
</protein>
<dbReference type="Pfam" id="PF02653">
    <property type="entry name" value="BPD_transp_2"/>
    <property type="match status" value="1"/>
</dbReference>
<feature type="transmembrane region" description="Helical" evidence="11">
    <location>
        <begin position="275"/>
        <end position="297"/>
    </location>
</feature>
<evidence type="ECO:0000256" key="11">
    <source>
        <dbReference type="SAM" id="Phobius"/>
    </source>
</evidence>
<dbReference type="PANTHER" id="PTHR32196:SF71">
    <property type="entry name" value="AUTOINDUCER 2 IMPORT SYSTEM PERMEASE PROTEIN LSRD"/>
    <property type="match status" value="1"/>
</dbReference>
<feature type="transmembrane region" description="Helical" evidence="11">
    <location>
        <begin position="50"/>
        <end position="72"/>
    </location>
</feature>
<name>A0A090DE24_MESPL</name>
<dbReference type="STRING" id="69974.MPLDJ20_20489"/>
<evidence type="ECO:0000313" key="15">
    <source>
        <dbReference type="Proteomes" id="UP000045285"/>
    </source>
</evidence>
<accession>A0A090DE24</accession>
<reference evidence="17" key="2">
    <citation type="submission" date="2014-08" db="EMBL/GenBank/DDBJ databases">
        <authorList>
            <person name="Edwards T."/>
        </authorList>
    </citation>
    <scope>NUCLEOTIDE SEQUENCE [LARGE SCALE GENOMIC DNA]</scope>
</reference>
<comment type="function">
    <text evidence="9">Part of the ABC transporter complex LsrABCD involved in autoinducer 2 (AI-2) import. Probably responsible for the translocation of the substrate across the membrane.</text>
</comment>
<feature type="transmembrane region" description="Helical" evidence="11">
    <location>
        <begin position="219"/>
        <end position="242"/>
    </location>
</feature>
<feature type="transmembrane region" description="Helical" evidence="11">
    <location>
        <begin position="103"/>
        <end position="124"/>
    </location>
</feature>
<feature type="transmembrane region" description="Helical" evidence="11">
    <location>
        <begin position="23"/>
        <end position="44"/>
    </location>
</feature>
<feature type="transmembrane region" description="Helical" evidence="11">
    <location>
        <begin position="168"/>
        <end position="190"/>
    </location>
</feature>
<dbReference type="InterPro" id="IPR001851">
    <property type="entry name" value="ABC_transp_permease"/>
</dbReference>
<evidence type="ECO:0000256" key="6">
    <source>
        <dbReference type="ARBA" id="ARBA00022692"/>
    </source>
</evidence>
<dbReference type="EMBL" id="CCNE01000005">
    <property type="protein sequence ID" value="CDX51188.1"/>
    <property type="molecule type" value="Genomic_DNA"/>
</dbReference>
<keyword evidence="6 11" id="KW-0812">Transmembrane</keyword>
<evidence type="ECO:0000256" key="4">
    <source>
        <dbReference type="ARBA" id="ARBA00022475"/>
    </source>
</evidence>
<dbReference type="GO" id="GO:0022857">
    <property type="term" value="F:transmembrane transporter activity"/>
    <property type="evidence" value="ECO:0007669"/>
    <property type="project" value="InterPro"/>
</dbReference>
<evidence type="ECO:0000256" key="9">
    <source>
        <dbReference type="ARBA" id="ARBA00025439"/>
    </source>
</evidence>
<evidence type="ECO:0000256" key="2">
    <source>
        <dbReference type="ARBA" id="ARBA00011262"/>
    </source>
</evidence>
<dbReference type="GO" id="GO:0005886">
    <property type="term" value="C:plasma membrane"/>
    <property type="evidence" value="ECO:0007669"/>
    <property type="project" value="UniProtKB-SubCell"/>
</dbReference>
<keyword evidence="3" id="KW-0813">Transport</keyword>
<dbReference type="Proteomes" id="UP000045285">
    <property type="component" value="Unassembled WGS sequence"/>
</dbReference>
<comment type="subcellular location">
    <subcellularLocation>
        <location evidence="1">Cell membrane</location>
        <topology evidence="1">Multi-pass membrane protein</topology>
    </subcellularLocation>
</comment>
<evidence type="ECO:0000313" key="13">
    <source>
        <dbReference type="EMBL" id="CDX51188.1"/>
    </source>
</evidence>
<reference evidence="12 16" key="4">
    <citation type="submission" date="2014-08" db="EMBL/GenBank/DDBJ databases">
        <authorList>
            <person name="Moulin Lionel"/>
        </authorList>
    </citation>
    <scope>NUCLEOTIDE SEQUENCE [LARGE SCALE GENOMIC DNA]</scope>
</reference>
<evidence type="ECO:0000313" key="12">
    <source>
        <dbReference type="EMBL" id="CDX13790.1"/>
    </source>
</evidence>
<evidence type="ECO:0000256" key="1">
    <source>
        <dbReference type="ARBA" id="ARBA00004651"/>
    </source>
</evidence>
<dbReference type="EMBL" id="CCND01000023">
    <property type="protein sequence ID" value="CDX60636.1"/>
    <property type="molecule type" value="Genomic_DNA"/>
</dbReference>
<evidence type="ECO:0000256" key="5">
    <source>
        <dbReference type="ARBA" id="ARBA00022519"/>
    </source>
</evidence>
<evidence type="ECO:0000256" key="3">
    <source>
        <dbReference type="ARBA" id="ARBA00022448"/>
    </source>
</evidence>
<dbReference type="AlphaFoldDB" id="A0A090DE24"/>
<proteinExistence type="predicted"/>
<keyword evidence="8 11" id="KW-0472">Membrane</keyword>
<feature type="transmembrane region" description="Helical" evidence="11">
    <location>
        <begin position="131"/>
        <end position="148"/>
    </location>
</feature>
<gene>
    <name evidence="14" type="ORF">MPL1032_30371</name>
    <name evidence="12" type="ORF">MPL3356_150066</name>
    <name evidence="13" type="ORF">MPL3365_130327</name>
</gene>
<evidence type="ECO:0000256" key="7">
    <source>
        <dbReference type="ARBA" id="ARBA00022989"/>
    </source>
</evidence>
<dbReference type="EMBL" id="CCMZ01000007">
    <property type="protein sequence ID" value="CDX13790.1"/>
    <property type="molecule type" value="Genomic_DNA"/>
</dbReference>
<evidence type="ECO:0000256" key="10">
    <source>
        <dbReference type="ARBA" id="ARBA00039381"/>
    </source>
</evidence>
<dbReference type="CDD" id="cd06579">
    <property type="entry name" value="TM_PBP1_transp_AraH_like"/>
    <property type="match status" value="1"/>
</dbReference>
<keyword evidence="5" id="KW-0997">Cell inner membrane</keyword>
<sequence>MAPLETPLPRSQGVSVASVFERYGLIVFLVALLLVAAALSPTFLRPANLVNVLTIAAPLGMVVVGQTFVILVRGLDLSVASLMATVAVLATAFKATTNDAIPMIFVAAIAFSAVVGLVNGWLVARRNVSPFLATLAMMIILQGIRFAYTGGAPISTLPPGMGFLASGRIVGIPVNLITLALLAIVFGVVLHRSRLGREIFMVGSNPKAAFLNGVAPDRVIILCYVICSICAGIGGLFLLGYVGTVSNWVGQGYELDSIVAAVMGGVALTGGRGNIFAALLGVAVLVVINNLVLLLGFPIEMQLIIKGIIIIGAAAFYRTRLA</sequence>
<organism evidence="12 15">
    <name type="scientific">Mesorhizobium plurifarium</name>
    <dbReference type="NCBI Taxonomy" id="69974"/>
    <lineage>
        <taxon>Bacteria</taxon>
        <taxon>Pseudomonadati</taxon>
        <taxon>Pseudomonadota</taxon>
        <taxon>Alphaproteobacteria</taxon>
        <taxon>Hyphomicrobiales</taxon>
        <taxon>Phyllobacteriaceae</taxon>
        <taxon>Mesorhizobium</taxon>
    </lineage>
</organism>
<keyword evidence="7 11" id="KW-1133">Transmembrane helix</keyword>
<reference evidence="14" key="1">
    <citation type="submission" date="2014-08" db="EMBL/GenBank/DDBJ databases">
        <title>DNA barcoding of Bradysia (Diptera: Sciaridae) for detection of the immature stages on agricultural crops.</title>
        <authorList>
            <person name="Shin S."/>
            <person name="Jung S."/>
            <person name="Heller K."/>
            <person name="Menzel F."/>
            <person name="Hong T.-K."/>
            <person name="Lee H."/>
            <person name="Lee S."/>
        </authorList>
    </citation>
    <scope>NUCLEOTIDE SEQUENCE</scope>
</reference>
<dbReference type="Proteomes" id="UP000046122">
    <property type="component" value="Unassembled WGS sequence"/>
</dbReference>
<keyword evidence="15" id="KW-1185">Reference proteome</keyword>
<comment type="subunit">
    <text evidence="2">The complex is composed of two ATP-binding proteins (LsrA), two transmembrane proteins (LsrC and LsrD) and a solute-binding protein (LsrB).</text>
</comment>
<dbReference type="Proteomes" id="UP000182888">
    <property type="component" value="Unassembled WGS sequence"/>
</dbReference>
<evidence type="ECO:0000313" key="14">
    <source>
        <dbReference type="EMBL" id="CDX60636.1"/>
    </source>
</evidence>
<dbReference type="PANTHER" id="PTHR32196">
    <property type="entry name" value="ABC TRANSPORTER PERMEASE PROTEIN YPHD-RELATED-RELATED"/>
    <property type="match status" value="1"/>
</dbReference>
<keyword evidence="4" id="KW-1003">Cell membrane</keyword>
<evidence type="ECO:0000256" key="8">
    <source>
        <dbReference type="ARBA" id="ARBA00023136"/>
    </source>
</evidence>
<evidence type="ECO:0000313" key="17">
    <source>
        <dbReference type="Proteomes" id="UP000182888"/>
    </source>
</evidence>
<reference evidence="15" key="3">
    <citation type="submission" date="2014-08" db="EMBL/GenBank/DDBJ databases">
        <authorList>
            <person name="Moulin L."/>
        </authorList>
    </citation>
    <scope>NUCLEOTIDE SEQUENCE [LARGE SCALE GENOMIC DNA]</scope>
</reference>
<evidence type="ECO:0000313" key="16">
    <source>
        <dbReference type="Proteomes" id="UP000046122"/>
    </source>
</evidence>